<accession>A0AAD7EL53</accession>
<sequence length="232" mass="25275">MDNGNPPIVRRVLDASRTSQYFPTPSTSISLQLPQGLLFLSQPSSLQLPPGKHDPESSQLSLTSFHPPTLQGVVHLQVVLPGWLAPDVPASPRFFLPAARSGLIPPSGRFRIFTKSGAATKEKKYRNSPTLQPLRSRPGIPKNSSDAGERTKNARRIGSYDGSSGILSSTNAEALVHEEFSKYKSPAVRCSCIHWHREFYDFEGVGGVGGMVDSAISWMNLLGQVAVLKRID</sequence>
<proteinExistence type="predicted"/>
<feature type="region of interest" description="Disordered" evidence="1">
    <location>
        <begin position="121"/>
        <end position="155"/>
    </location>
</feature>
<dbReference type="Proteomes" id="UP001218218">
    <property type="component" value="Unassembled WGS sequence"/>
</dbReference>
<dbReference type="AlphaFoldDB" id="A0AAD7EL53"/>
<name>A0AAD7EL53_9AGAR</name>
<protein>
    <submittedName>
        <fullName evidence="2">Uncharacterized protein</fullName>
    </submittedName>
</protein>
<evidence type="ECO:0000256" key="1">
    <source>
        <dbReference type="SAM" id="MobiDB-lite"/>
    </source>
</evidence>
<dbReference type="EMBL" id="JARIHO010000032">
    <property type="protein sequence ID" value="KAJ7334610.1"/>
    <property type="molecule type" value="Genomic_DNA"/>
</dbReference>
<reference evidence="2" key="1">
    <citation type="submission" date="2023-03" db="EMBL/GenBank/DDBJ databases">
        <title>Massive genome expansion in bonnet fungi (Mycena s.s.) driven by repeated elements and novel gene families across ecological guilds.</title>
        <authorList>
            <consortium name="Lawrence Berkeley National Laboratory"/>
            <person name="Harder C.B."/>
            <person name="Miyauchi S."/>
            <person name="Viragh M."/>
            <person name="Kuo A."/>
            <person name="Thoen E."/>
            <person name="Andreopoulos B."/>
            <person name="Lu D."/>
            <person name="Skrede I."/>
            <person name="Drula E."/>
            <person name="Henrissat B."/>
            <person name="Morin E."/>
            <person name="Kohler A."/>
            <person name="Barry K."/>
            <person name="LaButti K."/>
            <person name="Morin E."/>
            <person name="Salamov A."/>
            <person name="Lipzen A."/>
            <person name="Mereny Z."/>
            <person name="Hegedus B."/>
            <person name="Baldrian P."/>
            <person name="Stursova M."/>
            <person name="Weitz H."/>
            <person name="Taylor A."/>
            <person name="Grigoriev I.V."/>
            <person name="Nagy L.G."/>
            <person name="Martin F."/>
            <person name="Kauserud H."/>
        </authorList>
    </citation>
    <scope>NUCLEOTIDE SEQUENCE</scope>
    <source>
        <strain evidence="2">CBHHK002</strain>
    </source>
</reference>
<evidence type="ECO:0000313" key="3">
    <source>
        <dbReference type="Proteomes" id="UP001218218"/>
    </source>
</evidence>
<keyword evidence="3" id="KW-1185">Reference proteome</keyword>
<gene>
    <name evidence="2" type="ORF">DFH08DRAFT_813687</name>
</gene>
<evidence type="ECO:0000313" key="2">
    <source>
        <dbReference type="EMBL" id="KAJ7334610.1"/>
    </source>
</evidence>
<organism evidence="2 3">
    <name type="scientific">Mycena albidolilacea</name>
    <dbReference type="NCBI Taxonomy" id="1033008"/>
    <lineage>
        <taxon>Eukaryota</taxon>
        <taxon>Fungi</taxon>
        <taxon>Dikarya</taxon>
        <taxon>Basidiomycota</taxon>
        <taxon>Agaricomycotina</taxon>
        <taxon>Agaricomycetes</taxon>
        <taxon>Agaricomycetidae</taxon>
        <taxon>Agaricales</taxon>
        <taxon>Marasmiineae</taxon>
        <taxon>Mycenaceae</taxon>
        <taxon>Mycena</taxon>
    </lineage>
</organism>
<comment type="caution">
    <text evidence="2">The sequence shown here is derived from an EMBL/GenBank/DDBJ whole genome shotgun (WGS) entry which is preliminary data.</text>
</comment>